<keyword evidence="2" id="KW-1185">Reference proteome</keyword>
<organism evidence="1 2">
    <name type="scientific">Burkholderia savannae</name>
    <dbReference type="NCBI Taxonomy" id="1637837"/>
    <lineage>
        <taxon>Bacteria</taxon>
        <taxon>Pseudomonadati</taxon>
        <taxon>Pseudomonadota</taxon>
        <taxon>Betaproteobacteria</taxon>
        <taxon>Burkholderiales</taxon>
        <taxon>Burkholderiaceae</taxon>
        <taxon>Burkholderia</taxon>
        <taxon>pseudomallei group</taxon>
    </lineage>
</organism>
<gene>
    <name evidence="1" type="ORF">WS72_02470</name>
</gene>
<dbReference type="Proteomes" id="UP000070255">
    <property type="component" value="Unassembled WGS sequence"/>
</dbReference>
<dbReference type="EMBL" id="LNJQ01000001">
    <property type="protein sequence ID" value="KWZ41855.1"/>
    <property type="molecule type" value="Genomic_DNA"/>
</dbReference>
<name>A0ABR5TA69_9BURK</name>
<accession>A0ABR5TA69</accession>
<evidence type="ECO:0000313" key="2">
    <source>
        <dbReference type="Proteomes" id="UP000070255"/>
    </source>
</evidence>
<protein>
    <submittedName>
        <fullName evidence="1">Uncharacterized protein</fullName>
    </submittedName>
</protein>
<evidence type="ECO:0000313" key="1">
    <source>
        <dbReference type="EMBL" id="KWZ41855.1"/>
    </source>
</evidence>
<sequence>MAVRRCGEAAKRRSDEATKRRCGGAAVRRRGGSGRCRGGLLRVGAVGGRVGDAHEKTGDVNCTSKRSIADRTFGLQFTSPVFLFGDVSRCARYGARVVASFPLRIARRPHAGRCRGVRGSPAAGAFAAHAASIPAGGERVRAPFVTG</sequence>
<reference evidence="1 2" key="1">
    <citation type="submission" date="2015-11" db="EMBL/GenBank/DDBJ databases">
        <authorList>
            <person name="Sahl J."/>
            <person name="Wagner D."/>
            <person name="Keim P."/>
        </authorList>
    </citation>
    <scope>NUCLEOTIDE SEQUENCE [LARGE SCALE GENOMIC DNA]</scope>
    <source>
        <strain evidence="1 2">BDU18</strain>
    </source>
</reference>
<comment type="caution">
    <text evidence="1">The sequence shown here is derived from an EMBL/GenBank/DDBJ whole genome shotgun (WGS) entry which is preliminary data.</text>
</comment>
<proteinExistence type="predicted"/>